<dbReference type="SUPFAM" id="SSF46689">
    <property type="entry name" value="Homeodomain-like"/>
    <property type="match status" value="1"/>
</dbReference>
<dbReference type="InterPro" id="IPR009057">
    <property type="entry name" value="Homeodomain-like_sf"/>
</dbReference>
<evidence type="ECO:0000256" key="3">
    <source>
        <dbReference type="ARBA" id="ARBA00023125"/>
    </source>
</evidence>
<dbReference type="Pfam" id="PF00046">
    <property type="entry name" value="Homeodomain"/>
    <property type="match status" value="1"/>
</dbReference>
<organism evidence="10 11">
    <name type="scientific">Panagrellus redivivus</name>
    <name type="common">Microworm</name>
    <dbReference type="NCBI Taxonomy" id="6233"/>
    <lineage>
        <taxon>Eukaryota</taxon>
        <taxon>Metazoa</taxon>
        <taxon>Ecdysozoa</taxon>
        <taxon>Nematoda</taxon>
        <taxon>Chromadorea</taxon>
        <taxon>Rhabditida</taxon>
        <taxon>Tylenchina</taxon>
        <taxon>Panagrolaimomorpha</taxon>
        <taxon>Panagrolaimoidea</taxon>
        <taxon>Panagrolaimidae</taxon>
        <taxon>Panagrellus</taxon>
    </lineage>
</organism>
<reference evidence="10" key="1">
    <citation type="journal article" date="2013" name="Genetics">
        <title>The draft genome and transcriptome of Panagrellus redivivus are shaped by the harsh demands of a free-living lifestyle.</title>
        <authorList>
            <person name="Srinivasan J."/>
            <person name="Dillman A.R."/>
            <person name="Macchietto M.G."/>
            <person name="Heikkinen L."/>
            <person name="Lakso M."/>
            <person name="Fracchia K.M."/>
            <person name="Antoshechkin I."/>
            <person name="Mortazavi A."/>
            <person name="Wong G."/>
            <person name="Sternberg P.W."/>
        </authorList>
    </citation>
    <scope>NUCLEOTIDE SEQUENCE [LARGE SCALE GENOMIC DNA]</scope>
    <source>
        <strain evidence="10">MT8872</strain>
    </source>
</reference>
<keyword evidence="4 6" id="KW-0371">Homeobox</keyword>
<dbReference type="GO" id="GO:0000981">
    <property type="term" value="F:DNA-binding transcription factor activity, RNA polymerase II-specific"/>
    <property type="evidence" value="ECO:0007669"/>
    <property type="project" value="InterPro"/>
</dbReference>
<evidence type="ECO:0000256" key="6">
    <source>
        <dbReference type="PROSITE-ProRule" id="PRU00108"/>
    </source>
</evidence>
<dbReference type="AlphaFoldDB" id="A0A7E4W754"/>
<comment type="subcellular location">
    <subcellularLocation>
        <location evidence="1 6 7">Nucleus</location>
    </subcellularLocation>
</comment>
<reference evidence="11" key="2">
    <citation type="submission" date="2020-10" db="UniProtKB">
        <authorList>
            <consortium name="WormBaseParasite"/>
        </authorList>
    </citation>
    <scope>IDENTIFICATION</scope>
</reference>
<evidence type="ECO:0000256" key="4">
    <source>
        <dbReference type="ARBA" id="ARBA00023155"/>
    </source>
</evidence>
<keyword evidence="2" id="KW-0217">Developmental protein</keyword>
<keyword evidence="10" id="KW-1185">Reference proteome</keyword>
<dbReference type="PROSITE" id="PS00027">
    <property type="entry name" value="HOMEOBOX_1"/>
    <property type="match status" value="1"/>
</dbReference>
<proteinExistence type="predicted"/>
<keyword evidence="3 6" id="KW-0238">DNA-binding</keyword>
<evidence type="ECO:0000256" key="7">
    <source>
        <dbReference type="RuleBase" id="RU000682"/>
    </source>
</evidence>
<dbReference type="PANTHER" id="PTHR45793:SF5">
    <property type="entry name" value="HOMEOTIC PROTEIN OCELLILESS"/>
    <property type="match status" value="1"/>
</dbReference>
<dbReference type="Gene3D" id="1.10.10.60">
    <property type="entry name" value="Homeodomain-like"/>
    <property type="match status" value="1"/>
</dbReference>
<evidence type="ECO:0000256" key="8">
    <source>
        <dbReference type="SAM" id="MobiDB-lite"/>
    </source>
</evidence>
<sequence>MLNSADFMTPTSFSPYTFGHQPGTSNAMAVAAATHNSMAVAAAYSLEAANSALIHSFSSTMRPGPMRHDITRGNKRERTKFDQRQLEYMERFFKTKQYPDGADRETMAKVLSLTETKVQIWFKNRRAKGRAQEFQNKRINESIAARLKQSPNGLDSIGMKLNGSSTTSEDSEDGMKKDLDSPPPEPGQPIKLEINDSQIGSNEIKMEPGISCPNDGITEYSAPMFGSDYFEDQKDFKNFAATNYPFTLPTDPTAFTNNAAWMNPAYAPYGFGYFHTNPYYQNPVATAASLQTPQTAAATTTMPGYPDFYSNPYPSMPGLKDAKF</sequence>
<evidence type="ECO:0000313" key="10">
    <source>
        <dbReference type="Proteomes" id="UP000492821"/>
    </source>
</evidence>
<dbReference type="GO" id="GO:0000978">
    <property type="term" value="F:RNA polymerase II cis-regulatory region sequence-specific DNA binding"/>
    <property type="evidence" value="ECO:0007669"/>
    <property type="project" value="TreeGrafter"/>
</dbReference>
<dbReference type="WBParaSite" id="Pan_g8416.t2">
    <property type="protein sequence ID" value="Pan_g8416.t2"/>
    <property type="gene ID" value="Pan_g8416"/>
</dbReference>
<dbReference type="CDD" id="cd00086">
    <property type="entry name" value="homeodomain"/>
    <property type="match status" value="1"/>
</dbReference>
<accession>A0A7E4W754</accession>
<dbReference type="GO" id="GO:0005634">
    <property type="term" value="C:nucleus"/>
    <property type="evidence" value="ECO:0007669"/>
    <property type="project" value="UniProtKB-SubCell"/>
</dbReference>
<evidence type="ECO:0000256" key="1">
    <source>
        <dbReference type="ARBA" id="ARBA00004123"/>
    </source>
</evidence>
<protein>
    <submittedName>
        <fullName evidence="11">Homeobox domain-containing protein</fullName>
    </submittedName>
</protein>
<dbReference type="PANTHER" id="PTHR45793">
    <property type="entry name" value="HOMEOBOX PROTEIN"/>
    <property type="match status" value="1"/>
</dbReference>
<evidence type="ECO:0000256" key="5">
    <source>
        <dbReference type="ARBA" id="ARBA00023242"/>
    </source>
</evidence>
<name>A0A7E4W754_PANRE</name>
<dbReference type="Proteomes" id="UP000492821">
    <property type="component" value="Unassembled WGS sequence"/>
</dbReference>
<feature type="DNA-binding region" description="Homeobox" evidence="6">
    <location>
        <begin position="74"/>
        <end position="133"/>
    </location>
</feature>
<dbReference type="SMART" id="SM00389">
    <property type="entry name" value="HOX"/>
    <property type="match status" value="1"/>
</dbReference>
<feature type="domain" description="Homeobox" evidence="9">
    <location>
        <begin position="72"/>
        <end position="132"/>
    </location>
</feature>
<dbReference type="InterPro" id="IPR017970">
    <property type="entry name" value="Homeobox_CS"/>
</dbReference>
<evidence type="ECO:0000313" key="11">
    <source>
        <dbReference type="WBParaSite" id="Pan_g8416.t2"/>
    </source>
</evidence>
<dbReference type="InterPro" id="IPR001356">
    <property type="entry name" value="HD"/>
</dbReference>
<evidence type="ECO:0000259" key="9">
    <source>
        <dbReference type="PROSITE" id="PS50071"/>
    </source>
</evidence>
<keyword evidence="5 6" id="KW-0539">Nucleus</keyword>
<dbReference type="PROSITE" id="PS50071">
    <property type="entry name" value="HOMEOBOX_2"/>
    <property type="match status" value="1"/>
</dbReference>
<evidence type="ECO:0000256" key="2">
    <source>
        <dbReference type="ARBA" id="ARBA00022473"/>
    </source>
</evidence>
<feature type="region of interest" description="Disordered" evidence="8">
    <location>
        <begin position="150"/>
        <end position="202"/>
    </location>
</feature>